<comment type="similarity">
    <text evidence="1 9">Belongs to the protein prenyltransferase subunit alpha family.</text>
</comment>
<reference evidence="12" key="1">
    <citation type="submission" date="2016-04" db="UniProtKB">
        <authorList>
            <consortium name="WormBaseParasite"/>
        </authorList>
    </citation>
    <scope>IDENTIFICATION</scope>
</reference>
<evidence type="ECO:0000256" key="5">
    <source>
        <dbReference type="ARBA" id="ARBA00022679"/>
    </source>
</evidence>
<dbReference type="PANTHER" id="PTHR11129:SF2">
    <property type="entry name" value="GERANYLGERANYL TRANSFERASE TYPE-2 SUBUNIT ALPHA"/>
    <property type="match status" value="1"/>
</dbReference>
<dbReference type="GO" id="GO:0097354">
    <property type="term" value="P:prenylation"/>
    <property type="evidence" value="ECO:0007669"/>
    <property type="project" value="UniProtKB-UniRule"/>
</dbReference>
<accession>A0A158QAF2</accession>
<evidence type="ECO:0000256" key="1">
    <source>
        <dbReference type="ARBA" id="ARBA00006734"/>
    </source>
</evidence>
<evidence type="ECO:0000256" key="3">
    <source>
        <dbReference type="ARBA" id="ARBA00014772"/>
    </source>
</evidence>
<dbReference type="InterPro" id="IPR032675">
    <property type="entry name" value="LRR_dom_sf"/>
</dbReference>
<evidence type="ECO:0000256" key="6">
    <source>
        <dbReference type="ARBA" id="ARBA00022737"/>
    </source>
</evidence>
<sequence>MHFVKKTPTTQEQKEAEKKRQAAKLRVYVTTRNAIFKSRSEGQLDAELLGYTSNLLCRIPEITTFWNVRREVLKALTKREGNSEKKAVYKDVNDLYLDELILTENCLQKNCKSYGAWFHRGFVLKNMTAPDLEKELKMCERFLELDERNFHGWDHRRFVVSLSSVEPKDEFESYLLPKLFPNPDLQGRVADEYLANELELASNAFFVDPEDQSAWIYTEWLLGLQMGSIQRSHLSGDSPAVITVSRGHNFTGYIVTNRPVVADFLSGVIKYELSPEERISFYPISAYGRAISSCVFQFKFTPEKCHIVLSSKKDGATHSIDLSAQETYVSDGFGKILRDGLKQKLSLLRRKMIESVAEKCKCLIDENAKGNNPTNSLDRWPLLIYTMCLVTLDAERHHDLIMLNFEKLRKKCDPKRSGMYTDMAAHIQTYHKLNRPLKTGNSLLESLIAGNCEEITLSLPSLELRSVNHLVTLAGLITSLDLSNNMIFDLRFLAIFPRLTHLTLDDNPISNLRSLQMLQNLEFLSLAKSLLQCFADVAEVLNHTTLTRFVFCETPLADDEDECRVLYQSCKDSDRSLRLIRYWL</sequence>
<dbReference type="SUPFAM" id="SSF52058">
    <property type="entry name" value="L domain-like"/>
    <property type="match status" value="1"/>
</dbReference>
<dbReference type="WBParaSite" id="EVEC_0000495301-mRNA-1">
    <property type="protein sequence ID" value="EVEC_0000495301-mRNA-1"/>
    <property type="gene ID" value="EVEC_0000495301"/>
</dbReference>
<evidence type="ECO:0000256" key="7">
    <source>
        <dbReference type="ARBA" id="ARBA00031267"/>
    </source>
</evidence>
<gene>
    <name evidence="10" type="ORF">EVEC_LOCUS4637</name>
</gene>
<keyword evidence="6" id="KW-0677">Repeat</keyword>
<name>A0A158QAF2_ENTVE</name>
<evidence type="ECO:0000256" key="8">
    <source>
        <dbReference type="ARBA" id="ARBA00047658"/>
    </source>
</evidence>
<dbReference type="GO" id="GO:0005968">
    <property type="term" value="C:Rab-protein geranylgeranyltransferase complex"/>
    <property type="evidence" value="ECO:0007669"/>
    <property type="project" value="TreeGrafter"/>
</dbReference>
<protein>
    <recommendedName>
        <fullName evidence="3 9">Geranylgeranyl transferase type-2 subunit alpha</fullName>
        <ecNumber evidence="2 9">2.5.1.60</ecNumber>
    </recommendedName>
    <alternativeName>
        <fullName evidence="7 9">Geranylgeranyl transferase type II subunit alpha</fullName>
    </alternativeName>
</protein>
<dbReference type="PROSITE" id="PS51147">
    <property type="entry name" value="PFTA"/>
    <property type="match status" value="3"/>
</dbReference>
<reference evidence="10 11" key="2">
    <citation type="submission" date="2018-10" db="EMBL/GenBank/DDBJ databases">
        <authorList>
            <consortium name="Pathogen Informatics"/>
        </authorList>
    </citation>
    <scope>NUCLEOTIDE SEQUENCE [LARGE SCALE GENOMIC DNA]</scope>
</reference>
<dbReference type="PROSITE" id="PS51450">
    <property type="entry name" value="LRR"/>
    <property type="match status" value="1"/>
</dbReference>
<keyword evidence="11" id="KW-1185">Reference proteome</keyword>
<comment type="function">
    <text evidence="9">Catalyzes the transfer of a geranyl-geranyl moiety from geranyl-geranyl pyrophosphate to cysteines occuring in specific C-terminal amino acid sequences.</text>
</comment>
<dbReference type="Pfam" id="PF01239">
    <property type="entry name" value="PPTA"/>
    <property type="match status" value="2"/>
</dbReference>
<dbReference type="InterPro" id="IPR002088">
    <property type="entry name" value="Prenyl_trans_a"/>
</dbReference>
<evidence type="ECO:0000313" key="11">
    <source>
        <dbReference type="Proteomes" id="UP000274131"/>
    </source>
</evidence>
<dbReference type="Gene3D" id="1.25.40.120">
    <property type="entry name" value="Protein prenylyltransferase"/>
    <property type="match status" value="1"/>
</dbReference>
<organism evidence="12">
    <name type="scientific">Enterobius vermicularis</name>
    <name type="common">Human pinworm</name>
    <dbReference type="NCBI Taxonomy" id="51028"/>
    <lineage>
        <taxon>Eukaryota</taxon>
        <taxon>Metazoa</taxon>
        <taxon>Ecdysozoa</taxon>
        <taxon>Nematoda</taxon>
        <taxon>Chromadorea</taxon>
        <taxon>Rhabditida</taxon>
        <taxon>Spirurina</taxon>
        <taxon>Oxyuridomorpha</taxon>
        <taxon>Oxyuroidea</taxon>
        <taxon>Oxyuridae</taxon>
        <taxon>Enterobius</taxon>
    </lineage>
</organism>
<evidence type="ECO:0000256" key="2">
    <source>
        <dbReference type="ARBA" id="ARBA00012656"/>
    </source>
</evidence>
<dbReference type="EC" id="2.5.1.60" evidence="2 9"/>
<dbReference type="Gene3D" id="3.80.10.10">
    <property type="entry name" value="Ribonuclease Inhibitor"/>
    <property type="match status" value="1"/>
</dbReference>
<dbReference type="GO" id="GO:0004663">
    <property type="term" value="F:Rab geranylgeranyltransferase activity"/>
    <property type="evidence" value="ECO:0007669"/>
    <property type="project" value="UniProtKB-UniRule"/>
</dbReference>
<dbReference type="SUPFAM" id="SSF48439">
    <property type="entry name" value="Protein prenylyltransferase"/>
    <property type="match status" value="1"/>
</dbReference>
<dbReference type="Proteomes" id="UP000274131">
    <property type="component" value="Unassembled WGS sequence"/>
</dbReference>
<keyword evidence="4 9" id="KW-0637">Prenyltransferase</keyword>
<evidence type="ECO:0000256" key="4">
    <source>
        <dbReference type="ARBA" id="ARBA00022602"/>
    </source>
</evidence>
<comment type="catalytic activity">
    <reaction evidence="8 9">
        <text>geranylgeranyl diphosphate + L-cysteinyl-[protein] = S-geranylgeranyl-L-cysteinyl-[protein] + diphosphate</text>
        <dbReference type="Rhea" id="RHEA:21240"/>
        <dbReference type="Rhea" id="RHEA-COMP:10131"/>
        <dbReference type="Rhea" id="RHEA-COMP:11537"/>
        <dbReference type="ChEBI" id="CHEBI:29950"/>
        <dbReference type="ChEBI" id="CHEBI:33019"/>
        <dbReference type="ChEBI" id="CHEBI:57533"/>
        <dbReference type="ChEBI" id="CHEBI:86021"/>
        <dbReference type="EC" id="2.5.1.60"/>
    </reaction>
</comment>
<dbReference type="PANTHER" id="PTHR11129">
    <property type="entry name" value="PROTEIN FARNESYLTRANSFERASE ALPHA SUBUNIT/RAB GERANYLGERANYL TRANSFERASE ALPHA SUBUNIT"/>
    <property type="match status" value="1"/>
</dbReference>
<dbReference type="EMBL" id="UXUI01007912">
    <property type="protein sequence ID" value="VDD89886.1"/>
    <property type="molecule type" value="Genomic_DNA"/>
</dbReference>
<dbReference type="FunFam" id="1.25.40.120:FF:000035">
    <property type="entry name" value="Geranylgeranyl transferase type-2 subunit alpha"/>
    <property type="match status" value="1"/>
</dbReference>
<evidence type="ECO:0000256" key="9">
    <source>
        <dbReference type="RuleBase" id="RU367120"/>
    </source>
</evidence>
<dbReference type="OrthoDB" id="1658at2759"/>
<keyword evidence="5 9" id="KW-0808">Transferase</keyword>
<evidence type="ECO:0000313" key="12">
    <source>
        <dbReference type="WBParaSite" id="EVEC_0000495301-mRNA-1"/>
    </source>
</evidence>
<evidence type="ECO:0000313" key="10">
    <source>
        <dbReference type="EMBL" id="VDD89886.1"/>
    </source>
</evidence>
<dbReference type="InterPro" id="IPR001611">
    <property type="entry name" value="Leu-rich_rpt"/>
</dbReference>
<dbReference type="AlphaFoldDB" id="A0A158QAF2"/>
<proteinExistence type="inferred from homology"/>
<dbReference type="Gene3D" id="2.60.40.1130">
    <property type="entry name" value="Rab geranylgeranyltransferase alpha-subunit, insert domain"/>
    <property type="match status" value="1"/>
</dbReference>
<dbReference type="STRING" id="51028.A0A158QAF2"/>